<dbReference type="PANTHER" id="PTHR32419:SF6">
    <property type="entry name" value="GLUTATHIONE S-TRANSFERASE OMEGA-LIKE 1-RELATED"/>
    <property type="match status" value="1"/>
</dbReference>
<sequence length="331" mass="37747">MGQLVDGKWTTQWYEPDPDGRFVRSEAGFRSWVRAAGEGSFSPADGRYHLYVAWACPWAHRTMIMRALKGLEHAIDVSVVAPFMGDQGWRFNAEVEGATVDKALGGEYLRDVYLAADPRCSGRVTVPVLWDTQQRTIVNNESREIVRMFDHEFGGVARRDVDLAPPALRDEVERLIDFIYEPINNGVYRAGFATKQGAYDEAVTALFEALDHVEGLLGQQRWLAGERMTEVDIFLFTTLIRFDLVYHTHFKCNRKRIVDYPNLWGFVREIYQLPGIAKTCNFDHIRKHYYQSHETINPHRIVAIGPQLDLDAAHGRERLGGVAARAMIFGE</sequence>
<evidence type="ECO:0000313" key="6">
    <source>
        <dbReference type="Proteomes" id="UP000237968"/>
    </source>
</evidence>
<evidence type="ECO:0000256" key="3">
    <source>
        <dbReference type="PIRSR" id="PIRSR015753-3"/>
    </source>
</evidence>
<protein>
    <submittedName>
        <fullName evidence="5">Glutathionyl-hydroquinone reductase YqjG</fullName>
        <ecNumber evidence="5">1.8.-.-</ecNumber>
    </submittedName>
</protein>
<dbReference type="EMBL" id="PVNK01000199">
    <property type="protein sequence ID" value="PRP93029.1"/>
    <property type="molecule type" value="Genomic_DNA"/>
</dbReference>
<dbReference type="InterPro" id="IPR036249">
    <property type="entry name" value="Thioredoxin-like_sf"/>
</dbReference>
<gene>
    <name evidence="5" type="primary">yqjG</name>
    <name evidence="5" type="ORF">ENSA5_45900</name>
</gene>
<dbReference type="SUPFAM" id="SSF47616">
    <property type="entry name" value="GST C-terminal domain-like"/>
    <property type="match status" value="1"/>
</dbReference>
<dbReference type="PANTHER" id="PTHR32419">
    <property type="entry name" value="GLUTATHIONYL-HYDROQUINONE REDUCTASE"/>
    <property type="match status" value="1"/>
</dbReference>
<proteinExistence type="predicted"/>
<dbReference type="GO" id="GO:0004364">
    <property type="term" value="F:glutathione transferase activity"/>
    <property type="evidence" value="ECO:0007669"/>
    <property type="project" value="InterPro"/>
</dbReference>
<dbReference type="SFLD" id="SFLDS00019">
    <property type="entry name" value="Glutathione_Transferase_(cytos"/>
    <property type="match status" value="1"/>
</dbReference>
<dbReference type="Proteomes" id="UP000237968">
    <property type="component" value="Unassembled WGS sequence"/>
</dbReference>
<dbReference type="Pfam" id="PF13409">
    <property type="entry name" value="GST_N_2"/>
    <property type="match status" value="1"/>
</dbReference>
<dbReference type="InterPro" id="IPR036282">
    <property type="entry name" value="Glutathione-S-Trfase_C_sf"/>
</dbReference>
<feature type="active site" description="Proton donor/acceptor" evidence="1">
    <location>
        <position position="188"/>
    </location>
</feature>
<evidence type="ECO:0000313" key="5">
    <source>
        <dbReference type="EMBL" id="PRP93029.1"/>
    </source>
</evidence>
<feature type="binding site" evidence="2">
    <location>
        <position position="89"/>
    </location>
    <ligand>
        <name>glutathione</name>
        <dbReference type="ChEBI" id="CHEBI:57925"/>
    </ligand>
</feature>
<evidence type="ECO:0000259" key="4">
    <source>
        <dbReference type="PROSITE" id="PS50405"/>
    </source>
</evidence>
<feature type="domain" description="GST C-terminal" evidence="4">
    <location>
        <begin position="165"/>
        <end position="289"/>
    </location>
</feature>
<comment type="caution">
    <text evidence="5">The sequence shown here is derived from an EMBL/GenBank/DDBJ whole genome shotgun (WGS) entry which is preliminary data.</text>
</comment>
<feature type="binding site" evidence="2">
    <location>
        <begin position="141"/>
        <end position="142"/>
    </location>
    <ligand>
        <name>glutathione</name>
        <dbReference type="ChEBI" id="CHEBI:57925"/>
    </ligand>
</feature>
<dbReference type="AlphaFoldDB" id="A0A2S9XJG9"/>
<feature type="active site" description="Nucleophile" evidence="1">
    <location>
        <position position="56"/>
    </location>
</feature>
<name>A0A2S9XJG9_9BACT</name>
<dbReference type="PIRSF" id="PIRSF015753">
    <property type="entry name" value="GST"/>
    <property type="match status" value="1"/>
</dbReference>
<keyword evidence="6" id="KW-1185">Reference proteome</keyword>
<dbReference type="SUPFAM" id="SSF52833">
    <property type="entry name" value="Thioredoxin-like"/>
    <property type="match status" value="1"/>
</dbReference>
<dbReference type="PROSITE" id="PS50405">
    <property type="entry name" value="GST_CTER"/>
    <property type="match status" value="1"/>
</dbReference>
<dbReference type="SFLD" id="SFLDG01148">
    <property type="entry name" value="Xi_(cytGST)"/>
    <property type="match status" value="1"/>
</dbReference>
<dbReference type="Gene3D" id="3.40.30.10">
    <property type="entry name" value="Glutaredoxin"/>
    <property type="match status" value="1"/>
</dbReference>
<dbReference type="Pfam" id="PF13410">
    <property type="entry name" value="GST_C_2"/>
    <property type="match status" value="1"/>
</dbReference>
<dbReference type="GO" id="GO:0016491">
    <property type="term" value="F:oxidoreductase activity"/>
    <property type="evidence" value="ECO:0007669"/>
    <property type="project" value="UniProtKB-KW"/>
</dbReference>
<feature type="binding site" evidence="2">
    <location>
        <begin position="123"/>
        <end position="126"/>
    </location>
    <ligand>
        <name>glutathione</name>
        <dbReference type="ChEBI" id="CHEBI:57925"/>
    </ligand>
</feature>
<dbReference type="Gene3D" id="1.20.1050.10">
    <property type="match status" value="1"/>
</dbReference>
<dbReference type="SFLD" id="SFLDG01206">
    <property type="entry name" value="Xi.1"/>
    <property type="match status" value="1"/>
</dbReference>
<dbReference type="InterPro" id="IPR004045">
    <property type="entry name" value="Glutathione_S-Trfase_N"/>
</dbReference>
<dbReference type="EC" id="1.8.-.-" evidence="5"/>
<evidence type="ECO:0000256" key="2">
    <source>
        <dbReference type="PIRSR" id="PIRSR015753-2"/>
    </source>
</evidence>
<dbReference type="RefSeq" id="WP_106393852.1">
    <property type="nucleotide sequence ID" value="NZ_PVNK01000199.1"/>
</dbReference>
<organism evidence="5 6">
    <name type="scientific">Enhygromyxa salina</name>
    <dbReference type="NCBI Taxonomy" id="215803"/>
    <lineage>
        <taxon>Bacteria</taxon>
        <taxon>Pseudomonadati</taxon>
        <taxon>Myxococcota</taxon>
        <taxon>Polyangia</taxon>
        <taxon>Nannocystales</taxon>
        <taxon>Nannocystaceae</taxon>
        <taxon>Enhygromyxa</taxon>
    </lineage>
</organism>
<keyword evidence="5" id="KW-0560">Oxidoreductase</keyword>
<evidence type="ECO:0000256" key="1">
    <source>
        <dbReference type="PIRSR" id="PIRSR015753-1"/>
    </source>
</evidence>
<dbReference type="InterPro" id="IPR040079">
    <property type="entry name" value="Glutathione_S-Trfase"/>
</dbReference>
<dbReference type="OrthoDB" id="9769158at2"/>
<dbReference type="InterPro" id="IPR016639">
    <property type="entry name" value="GST_Omega/GSH"/>
</dbReference>
<dbReference type="InterPro" id="IPR047047">
    <property type="entry name" value="GST_Omega-like_C"/>
</dbReference>
<feature type="site" description="Lowers pKa of active site Cys" evidence="3">
    <location>
        <position position="289"/>
    </location>
</feature>
<dbReference type="InterPro" id="IPR010987">
    <property type="entry name" value="Glutathione-S-Trfase_C-like"/>
</dbReference>
<dbReference type="GO" id="GO:0005737">
    <property type="term" value="C:cytoplasm"/>
    <property type="evidence" value="ECO:0007669"/>
    <property type="project" value="TreeGrafter"/>
</dbReference>
<accession>A0A2S9XJG9</accession>
<reference evidence="5 6" key="1">
    <citation type="submission" date="2018-03" db="EMBL/GenBank/DDBJ databases">
        <title>Draft Genome Sequences of the Obligatory Marine Myxobacteria Enhygromyxa salina SWB005.</title>
        <authorList>
            <person name="Poehlein A."/>
            <person name="Moghaddam J.A."/>
            <person name="Harms H."/>
            <person name="Alanjari M."/>
            <person name="Koenig G.M."/>
            <person name="Daniel R."/>
            <person name="Schaeberle T.F."/>
        </authorList>
    </citation>
    <scope>NUCLEOTIDE SEQUENCE [LARGE SCALE GENOMIC DNA]</scope>
    <source>
        <strain evidence="5 6">SWB005</strain>
    </source>
</reference>
<feature type="site" description="Lowers pKa of active site Cys" evidence="3">
    <location>
        <position position="246"/>
    </location>
</feature>
<dbReference type="CDD" id="cd03190">
    <property type="entry name" value="GST_C_Omega_like"/>
    <property type="match status" value="1"/>
</dbReference>